<dbReference type="Proteomes" id="UP001140066">
    <property type="component" value="Unassembled WGS sequence"/>
</dbReference>
<sequence length="290" mass="29981">MPNHKDKSSAGRRSTAAAASSSKPKAKLEPLPEISDAHNSNAETPATSSPAASHSSSRKTQKSEANTSYRDDGAMQADSSLADASNQTHTAQSDRRPSAVAEADSVGSASSLSQTQRPRSRTASPWRGKARPSGSIFSRPKANANRQSTTGAQLTLPSDVGSPHDPNAAVVGASDTSVGSSGISSAGLVLERSSTIAGDRPDLHSTHRRRGLTMDPDHYGGRQISASAGTDSGELLESPVAQQPVPGSHFHISRHNTALSARSDKRKAQAGNPTRISKTTSGSSNSTVTT</sequence>
<evidence type="ECO:0000313" key="1">
    <source>
        <dbReference type="EMBL" id="KAJ2765424.1"/>
    </source>
</evidence>
<keyword evidence="2" id="KW-1185">Reference proteome</keyword>
<dbReference type="EMBL" id="JANBUK010003978">
    <property type="protein sequence ID" value="KAJ2765424.1"/>
    <property type="molecule type" value="Genomic_DNA"/>
</dbReference>
<reference evidence="1" key="1">
    <citation type="submission" date="2022-07" db="EMBL/GenBank/DDBJ databases">
        <title>Phylogenomic reconstructions and comparative analyses of Kickxellomycotina fungi.</title>
        <authorList>
            <person name="Reynolds N.K."/>
            <person name="Stajich J.E."/>
            <person name="Barry K."/>
            <person name="Grigoriev I.V."/>
            <person name="Crous P."/>
            <person name="Smith M.E."/>
        </authorList>
    </citation>
    <scope>NUCLEOTIDE SEQUENCE</scope>
    <source>
        <strain evidence="1">BCRC 34191</strain>
    </source>
</reference>
<comment type="caution">
    <text evidence="1">The sequence shown here is derived from an EMBL/GenBank/DDBJ whole genome shotgun (WGS) entry which is preliminary data.</text>
</comment>
<proteinExistence type="predicted"/>
<gene>
    <name evidence="1" type="ORF">GGI18_006222</name>
</gene>
<protein>
    <submittedName>
        <fullName evidence="1">Uncharacterized protein</fullName>
    </submittedName>
</protein>
<organism evidence="1 2">
    <name type="scientific">Coemansia linderi</name>
    <dbReference type="NCBI Taxonomy" id="2663919"/>
    <lineage>
        <taxon>Eukaryota</taxon>
        <taxon>Fungi</taxon>
        <taxon>Fungi incertae sedis</taxon>
        <taxon>Zoopagomycota</taxon>
        <taxon>Kickxellomycotina</taxon>
        <taxon>Kickxellomycetes</taxon>
        <taxon>Kickxellales</taxon>
        <taxon>Kickxellaceae</taxon>
        <taxon>Coemansia</taxon>
    </lineage>
</organism>
<name>A0ACC1JQR5_9FUNG</name>
<evidence type="ECO:0000313" key="2">
    <source>
        <dbReference type="Proteomes" id="UP001140066"/>
    </source>
</evidence>
<accession>A0ACC1JQR5</accession>
<feature type="non-terminal residue" evidence="1">
    <location>
        <position position="290"/>
    </location>
</feature>